<dbReference type="RefSeq" id="WP_116187261.1">
    <property type="nucleotide sequence ID" value="NZ_QTTN01000001.1"/>
</dbReference>
<dbReference type="OrthoDB" id="8116556at2"/>
<dbReference type="GO" id="GO:0016747">
    <property type="term" value="F:acyltransferase activity, transferring groups other than amino-acyl groups"/>
    <property type="evidence" value="ECO:0007669"/>
    <property type="project" value="InterPro"/>
</dbReference>
<dbReference type="Proteomes" id="UP000256304">
    <property type="component" value="Unassembled WGS sequence"/>
</dbReference>
<keyword evidence="2" id="KW-0012">Acyltransferase</keyword>
<name>A0A3D9SS60_9BACL</name>
<gene>
    <name evidence="4" type="ORF">A8990_101347</name>
</gene>
<dbReference type="SUPFAM" id="SSF55729">
    <property type="entry name" value="Acyl-CoA N-acyltransferases (Nat)"/>
    <property type="match status" value="1"/>
</dbReference>
<dbReference type="CDD" id="cd04301">
    <property type="entry name" value="NAT_SF"/>
    <property type="match status" value="1"/>
</dbReference>
<dbReference type="InterPro" id="IPR050832">
    <property type="entry name" value="Bact_Acetyltransf"/>
</dbReference>
<keyword evidence="5" id="KW-1185">Reference proteome</keyword>
<evidence type="ECO:0000313" key="5">
    <source>
        <dbReference type="Proteomes" id="UP000256304"/>
    </source>
</evidence>
<evidence type="ECO:0000256" key="2">
    <source>
        <dbReference type="ARBA" id="ARBA00023315"/>
    </source>
</evidence>
<evidence type="ECO:0000313" key="4">
    <source>
        <dbReference type="EMBL" id="REE94551.1"/>
    </source>
</evidence>
<dbReference type="AlphaFoldDB" id="A0A3D9SS60"/>
<dbReference type="InterPro" id="IPR000182">
    <property type="entry name" value="GNAT_dom"/>
</dbReference>
<feature type="domain" description="N-acetyltransferase" evidence="3">
    <location>
        <begin position="10"/>
        <end position="180"/>
    </location>
</feature>
<comment type="caution">
    <text evidence="4">The sequence shown here is derived from an EMBL/GenBank/DDBJ whole genome shotgun (WGS) entry which is preliminary data.</text>
</comment>
<sequence length="182" mass="21132">MTYYREMTAADVRLLRQIDRSEHIDLIYEMQNGQMTERSADHECPTWDVQLLTEMEQRFVEECHRGGFAIGAFIEGENAERFIGFGVLAAPFRGEQRDRLQVDLMYVSRDYRRQGIGSRIFEQLREEAIRRGAKGLYISSTETRSAVSFYRSSGAQLTDKPDEELLKKEPLDIHMVVELKGE</sequence>
<dbReference type="Pfam" id="PF00583">
    <property type="entry name" value="Acetyltransf_1"/>
    <property type="match status" value="1"/>
</dbReference>
<dbReference type="InterPro" id="IPR016181">
    <property type="entry name" value="Acyl_CoA_acyltransferase"/>
</dbReference>
<keyword evidence="1 4" id="KW-0808">Transferase</keyword>
<dbReference type="PANTHER" id="PTHR43877">
    <property type="entry name" value="AMINOALKYLPHOSPHONATE N-ACETYLTRANSFERASE-RELATED-RELATED"/>
    <property type="match status" value="1"/>
</dbReference>
<evidence type="ECO:0000256" key="1">
    <source>
        <dbReference type="ARBA" id="ARBA00022679"/>
    </source>
</evidence>
<dbReference type="PROSITE" id="PS51186">
    <property type="entry name" value="GNAT"/>
    <property type="match status" value="1"/>
</dbReference>
<organism evidence="4 5">
    <name type="scientific">Paenibacillus taihuensis</name>
    <dbReference type="NCBI Taxonomy" id="1156355"/>
    <lineage>
        <taxon>Bacteria</taxon>
        <taxon>Bacillati</taxon>
        <taxon>Bacillota</taxon>
        <taxon>Bacilli</taxon>
        <taxon>Bacillales</taxon>
        <taxon>Paenibacillaceae</taxon>
        <taxon>Paenibacillus</taxon>
    </lineage>
</organism>
<evidence type="ECO:0000259" key="3">
    <source>
        <dbReference type="PROSITE" id="PS51186"/>
    </source>
</evidence>
<dbReference type="Gene3D" id="3.40.630.30">
    <property type="match status" value="1"/>
</dbReference>
<dbReference type="EMBL" id="QTTN01000001">
    <property type="protein sequence ID" value="REE94551.1"/>
    <property type="molecule type" value="Genomic_DNA"/>
</dbReference>
<proteinExistence type="predicted"/>
<protein>
    <submittedName>
        <fullName evidence="4">Acetyltransferase (GNAT) family protein</fullName>
    </submittedName>
</protein>
<reference evidence="4 5" key="1">
    <citation type="submission" date="2018-08" db="EMBL/GenBank/DDBJ databases">
        <title>Genomic Encyclopedia of Type Strains, Phase III (KMG-III): the genomes of soil and plant-associated and newly described type strains.</title>
        <authorList>
            <person name="Whitman W."/>
        </authorList>
    </citation>
    <scope>NUCLEOTIDE SEQUENCE [LARGE SCALE GENOMIC DNA]</scope>
    <source>
        <strain evidence="4 5">CGMCC 1.10966</strain>
    </source>
</reference>
<accession>A0A3D9SS60</accession>